<proteinExistence type="predicted"/>
<dbReference type="GeneID" id="9671063"/>
<evidence type="ECO:0000313" key="2">
    <source>
        <dbReference type="EMBL" id="EEU47311.1"/>
    </source>
</evidence>
<reference evidence="2 3" key="1">
    <citation type="journal article" date="2009" name="PLoS Genet.">
        <title>The genome of Nectria haematococca: contribution of supernumerary chromosomes to gene expansion.</title>
        <authorList>
            <person name="Coleman J.J."/>
            <person name="Rounsley S.D."/>
            <person name="Rodriguez-Carres M."/>
            <person name="Kuo A."/>
            <person name="Wasmann C.C."/>
            <person name="Grimwood J."/>
            <person name="Schmutz J."/>
            <person name="Taga M."/>
            <person name="White G.J."/>
            <person name="Zhou S."/>
            <person name="Schwartz D.C."/>
            <person name="Freitag M."/>
            <person name="Ma L.J."/>
            <person name="Danchin E.G."/>
            <person name="Henrissat B."/>
            <person name="Coutinho P.M."/>
            <person name="Nelson D.R."/>
            <person name="Straney D."/>
            <person name="Napoli C.A."/>
            <person name="Barker B.M."/>
            <person name="Gribskov M."/>
            <person name="Rep M."/>
            <person name="Kroken S."/>
            <person name="Molnar I."/>
            <person name="Rensing C."/>
            <person name="Kennell J.C."/>
            <person name="Zamora J."/>
            <person name="Farman M.L."/>
            <person name="Selker E.U."/>
            <person name="Salamov A."/>
            <person name="Shapiro H."/>
            <person name="Pangilinan J."/>
            <person name="Lindquist E."/>
            <person name="Lamers C."/>
            <person name="Grigoriev I.V."/>
            <person name="Geiser D.M."/>
            <person name="Covert S.F."/>
            <person name="Temporini E."/>
            <person name="Vanetten H.D."/>
        </authorList>
    </citation>
    <scope>NUCLEOTIDE SEQUENCE [LARGE SCALE GENOMIC DNA]</scope>
    <source>
        <strain evidence="3">ATCC MYA-4622 / CBS 123669 / FGSC 9596 / NRRL 45880 / 77-13-4</strain>
    </source>
</reference>
<feature type="compositionally biased region" description="Basic residues" evidence="1">
    <location>
        <begin position="121"/>
        <end position="141"/>
    </location>
</feature>
<keyword evidence="3" id="KW-1185">Reference proteome</keyword>
<evidence type="ECO:0000256" key="1">
    <source>
        <dbReference type="SAM" id="MobiDB-lite"/>
    </source>
</evidence>
<accession>C7YLQ5</accession>
<organism evidence="2 3">
    <name type="scientific">Fusarium vanettenii (strain ATCC MYA-4622 / CBS 123669 / FGSC 9596 / NRRL 45880 / 77-13-4)</name>
    <name type="common">Fusarium solani subsp. pisi</name>
    <dbReference type="NCBI Taxonomy" id="660122"/>
    <lineage>
        <taxon>Eukaryota</taxon>
        <taxon>Fungi</taxon>
        <taxon>Dikarya</taxon>
        <taxon>Ascomycota</taxon>
        <taxon>Pezizomycotina</taxon>
        <taxon>Sordariomycetes</taxon>
        <taxon>Hypocreomycetidae</taxon>
        <taxon>Hypocreales</taxon>
        <taxon>Nectriaceae</taxon>
        <taxon>Fusarium</taxon>
        <taxon>Fusarium solani species complex</taxon>
        <taxon>Fusarium vanettenii</taxon>
    </lineage>
</organism>
<feature type="region of interest" description="Disordered" evidence="1">
    <location>
        <begin position="118"/>
        <end position="141"/>
    </location>
</feature>
<dbReference type="AlphaFoldDB" id="C7YLQ5"/>
<dbReference type="OrthoDB" id="5091518at2759"/>
<dbReference type="HOGENOM" id="CLU_1713769_0_0_1"/>
<protein>
    <submittedName>
        <fullName evidence="2">Uncharacterized protein</fullName>
    </submittedName>
</protein>
<dbReference type="VEuPathDB" id="FungiDB:NECHADRAFT_77619"/>
<evidence type="ECO:0000313" key="3">
    <source>
        <dbReference type="Proteomes" id="UP000005206"/>
    </source>
</evidence>
<dbReference type="Proteomes" id="UP000005206">
    <property type="component" value="Chromosome 3"/>
</dbReference>
<name>C7YLQ5_FUSV7</name>
<dbReference type="KEGG" id="nhe:NECHADRAFT_77619"/>
<dbReference type="EMBL" id="GG698897">
    <property type="protein sequence ID" value="EEU47311.1"/>
    <property type="molecule type" value="Genomic_DNA"/>
</dbReference>
<dbReference type="RefSeq" id="XP_003053024.1">
    <property type="nucleotide sequence ID" value="XM_003052978.1"/>
</dbReference>
<gene>
    <name evidence="2" type="ORF">NECHADRAFT_77619</name>
</gene>
<dbReference type="InParanoid" id="C7YLQ5"/>
<sequence length="153" mass="17434">MSPQPSFPPYEVSLVSIKSPNHTITSNLTDTEPSYHSQNPNVLHLTNDGESSFIGLNYLQKLHADQFGPDKALPEIDASTEVQLLSRFANTDEAQVTTHRVLHDWETPVQQCWMRMNSGHKSNKRSGQKKPRKQQQVAQRRRRAEALRQCNAM</sequence>